<keyword evidence="4" id="KW-1185">Reference proteome</keyword>
<evidence type="ECO:0000313" key="4">
    <source>
        <dbReference type="Proteomes" id="UP000276301"/>
    </source>
</evidence>
<dbReference type="AlphaFoldDB" id="A0A498CYV7"/>
<comment type="caution">
    <text evidence="3">The sequence shown here is derived from an EMBL/GenBank/DDBJ whole genome shotgun (WGS) entry which is preliminary data.</text>
</comment>
<evidence type="ECO:0000259" key="2">
    <source>
        <dbReference type="PROSITE" id="PS50943"/>
    </source>
</evidence>
<dbReference type="SMART" id="SM00530">
    <property type="entry name" value="HTH_XRE"/>
    <property type="match status" value="1"/>
</dbReference>
<feature type="domain" description="HTH cro/C1-type" evidence="2">
    <location>
        <begin position="36"/>
        <end position="90"/>
    </location>
</feature>
<dbReference type="Gene3D" id="1.10.260.40">
    <property type="entry name" value="lambda repressor-like DNA-binding domains"/>
    <property type="match status" value="1"/>
</dbReference>
<dbReference type="Proteomes" id="UP000276301">
    <property type="component" value="Unassembled WGS sequence"/>
</dbReference>
<dbReference type="PROSITE" id="PS50943">
    <property type="entry name" value="HTH_CROC1"/>
    <property type="match status" value="1"/>
</dbReference>
<proteinExistence type="predicted"/>
<dbReference type="PANTHER" id="PTHR46558">
    <property type="entry name" value="TRACRIPTIONAL REGULATORY PROTEIN-RELATED-RELATED"/>
    <property type="match status" value="1"/>
</dbReference>
<name>A0A498CYV7_9FIRM</name>
<keyword evidence="1" id="KW-0238">DNA-binding</keyword>
<dbReference type="PANTHER" id="PTHR46558:SF11">
    <property type="entry name" value="HTH-TYPE TRANSCRIPTIONAL REGULATOR XRE"/>
    <property type="match status" value="1"/>
</dbReference>
<gene>
    <name evidence="3" type="ORF">D4A47_02345</name>
</gene>
<reference evidence="3 4" key="1">
    <citation type="submission" date="2018-10" db="EMBL/GenBank/DDBJ databases">
        <title>Anaerotruncus faecis sp. nov., isolated from human feces.</title>
        <authorList>
            <person name="Wang Y.-J."/>
        </authorList>
    </citation>
    <scope>NUCLEOTIDE SEQUENCE [LARGE SCALE GENOMIC DNA]</scope>
    <source>
        <strain evidence="3 4">22A2-44</strain>
    </source>
</reference>
<accession>A0A498CYV7</accession>
<dbReference type="GO" id="GO:0003677">
    <property type="term" value="F:DNA binding"/>
    <property type="evidence" value="ECO:0007669"/>
    <property type="project" value="UniProtKB-KW"/>
</dbReference>
<dbReference type="Pfam" id="PF12844">
    <property type="entry name" value="HTH_19"/>
    <property type="match status" value="1"/>
</dbReference>
<organism evidence="3 4">
    <name type="scientific">Anaerotruncus massiliensis</name>
    <name type="common">ex Liu et al. 2021</name>
    <dbReference type="NCBI Taxonomy" id="2321404"/>
    <lineage>
        <taxon>Bacteria</taxon>
        <taxon>Bacillati</taxon>
        <taxon>Bacillota</taxon>
        <taxon>Clostridia</taxon>
        <taxon>Eubacteriales</taxon>
        <taxon>Oscillospiraceae</taxon>
        <taxon>Anaerotruncus</taxon>
    </lineage>
</organism>
<sequence>MDRLSCRADRQTGNKPLKQQRRALHVFDQDTFGDRLKFLRSREDKSPEEIAELLNLSTEQLHKLENGSLNASLDFLVKLAGYFQVSTDYLLGLTDIPHLEQGASD</sequence>
<evidence type="ECO:0000313" key="3">
    <source>
        <dbReference type="EMBL" id="RLL14843.1"/>
    </source>
</evidence>
<dbReference type="SUPFAM" id="SSF47413">
    <property type="entry name" value="lambda repressor-like DNA-binding domains"/>
    <property type="match status" value="1"/>
</dbReference>
<dbReference type="InterPro" id="IPR001387">
    <property type="entry name" value="Cro/C1-type_HTH"/>
</dbReference>
<dbReference type="InterPro" id="IPR010982">
    <property type="entry name" value="Lambda_DNA-bd_dom_sf"/>
</dbReference>
<dbReference type="CDD" id="cd00093">
    <property type="entry name" value="HTH_XRE"/>
    <property type="match status" value="1"/>
</dbReference>
<dbReference type="EMBL" id="RCHT01000001">
    <property type="protein sequence ID" value="RLL14843.1"/>
    <property type="molecule type" value="Genomic_DNA"/>
</dbReference>
<protein>
    <submittedName>
        <fullName evidence="3">XRE family transcriptional regulator</fullName>
    </submittedName>
</protein>
<evidence type="ECO:0000256" key="1">
    <source>
        <dbReference type="ARBA" id="ARBA00023125"/>
    </source>
</evidence>